<evidence type="ECO:0000256" key="1">
    <source>
        <dbReference type="SAM" id="SignalP"/>
    </source>
</evidence>
<evidence type="ECO:0008006" key="7">
    <source>
        <dbReference type="Google" id="ProtNLM"/>
    </source>
</evidence>
<comment type="caution">
    <text evidence="5">The sequence shown here is derived from an EMBL/GenBank/DDBJ whole genome shotgun (WGS) entry which is preliminary data.</text>
</comment>
<dbReference type="InterPro" id="IPR011330">
    <property type="entry name" value="Glyco_hydro/deAcase_b/a-brl"/>
</dbReference>
<keyword evidence="6" id="KW-1185">Reference proteome</keyword>
<evidence type="ECO:0000259" key="2">
    <source>
        <dbReference type="Pfam" id="PF25115"/>
    </source>
</evidence>
<protein>
    <recommendedName>
        <fullName evidence="7">Extracellular serine-rich protein</fullName>
    </recommendedName>
</protein>
<feature type="signal peptide" evidence="1">
    <location>
        <begin position="1"/>
        <end position="21"/>
    </location>
</feature>
<reference evidence="5 6" key="1">
    <citation type="journal article" date="2017" name="G3 (Bethesda)">
        <title>First Draft Genome Sequence of the Pathogenic Fungus Lomentospora prolificans (Formerly Scedosporium prolificans).</title>
        <authorList>
            <person name="Luo R."/>
            <person name="Zimin A."/>
            <person name="Workman R."/>
            <person name="Fan Y."/>
            <person name="Pertea G."/>
            <person name="Grossman N."/>
            <person name="Wear M.P."/>
            <person name="Jia B."/>
            <person name="Miller H."/>
            <person name="Casadevall A."/>
            <person name="Timp W."/>
            <person name="Zhang S.X."/>
            <person name="Salzberg S.L."/>
        </authorList>
    </citation>
    <scope>NUCLEOTIDE SEQUENCE [LARGE SCALE GENOMIC DNA]</scope>
    <source>
        <strain evidence="5 6">JHH-5317</strain>
    </source>
</reference>
<dbReference type="InterPro" id="IPR056825">
    <property type="entry name" value="Agd3_C"/>
</dbReference>
<feature type="domain" description="Agd3 CBM87" evidence="3">
    <location>
        <begin position="27"/>
        <end position="234"/>
    </location>
</feature>
<gene>
    <name evidence="5" type="ORF">jhhlp_007745</name>
</gene>
<dbReference type="Pfam" id="PF25115">
    <property type="entry name" value="Agd3_CE"/>
    <property type="match status" value="1"/>
</dbReference>
<dbReference type="PROSITE" id="PS51257">
    <property type="entry name" value="PROKAR_LIPOPROTEIN"/>
    <property type="match status" value="1"/>
</dbReference>
<evidence type="ECO:0000313" key="6">
    <source>
        <dbReference type="Proteomes" id="UP000233524"/>
    </source>
</evidence>
<evidence type="ECO:0000313" key="5">
    <source>
        <dbReference type="EMBL" id="PKS05914.1"/>
    </source>
</evidence>
<dbReference type="EMBL" id="NLAX01001139">
    <property type="protein sequence ID" value="PKS05914.1"/>
    <property type="molecule type" value="Genomic_DNA"/>
</dbReference>
<dbReference type="Pfam" id="PF25116">
    <property type="entry name" value="CBM87_Agd3"/>
    <property type="match status" value="1"/>
</dbReference>
<accession>A0A2N3N0F7</accession>
<keyword evidence="1" id="KW-0732">Signal</keyword>
<dbReference type="InterPro" id="IPR056827">
    <property type="entry name" value="CBM87_Agd3"/>
</dbReference>
<dbReference type="OrthoDB" id="2113314at2759"/>
<dbReference type="VEuPathDB" id="FungiDB:jhhlp_007745"/>
<name>A0A2N3N0F7_9PEZI</name>
<dbReference type="SUPFAM" id="SSF88713">
    <property type="entry name" value="Glycoside hydrolase/deacetylase"/>
    <property type="match status" value="1"/>
</dbReference>
<dbReference type="InParanoid" id="A0A2N3N0F7"/>
<dbReference type="GO" id="GO:0005975">
    <property type="term" value="P:carbohydrate metabolic process"/>
    <property type="evidence" value="ECO:0007669"/>
    <property type="project" value="InterPro"/>
</dbReference>
<proteinExistence type="predicted"/>
<feature type="domain" description="Agd3 C-terminal" evidence="4">
    <location>
        <begin position="622"/>
        <end position="687"/>
    </location>
</feature>
<organism evidence="5 6">
    <name type="scientific">Lomentospora prolificans</name>
    <dbReference type="NCBI Taxonomy" id="41688"/>
    <lineage>
        <taxon>Eukaryota</taxon>
        <taxon>Fungi</taxon>
        <taxon>Dikarya</taxon>
        <taxon>Ascomycota</taxon>
        <taxon>Pezizomycotina</taxon>
        <taxon>Sordariomycetes</taxon>
        <taxon>Hypocreomycetidae</taxon>
        <taxon>Microascales</taxon>
        <taxon>Microascaceae</taxon>
        <taxon>Lomentospora</taxon>
    </lineage>
</organism>
<dbReference type="STRING" id="41688.A0A2N3N0F7"/>
<evidence type="ECO:0000259" key="3">
    <source>
        <dbReference type="Pfam" id="PF25116"/>
    </source>
</evidence>
<dbReference type="InterPro" id="IPR050788">
    <property type="entry name" value="Yeast_SRP1/TIP1_CWP"/>
</dbReference>
<evidence type="ECO:0000259" key="4">
    <source>
        <dbReference type="Pfam" id="PF25117"/>
    </source>
</evidence>
<dbReference type="Proteomes" id="UP000233524">
    <property type="component" value="Unassembled WGS sequence"/>
</dbReference>
<dbReference type="InterPro" id="IPR056826">
    <property type="entry name" value="Agd3_CE"/>
</dbReference>
<sequence length="689" mass="75515">MRFFTSAVSAILALQAGLAYACTKTISGTILIIARDNADAANVAAGFKAYGIKTENLIVPNGGTALPVLNSTIDRGNYGGIVTHAELSYENGGNFASALTTEQWNALYQYQVDFGVRMARIDAYPTTEFGTEAVFSTADEQQVYFTDTSEFATANVKTNAGVSTLGLYHTGGKIVDATIAKAIAEYDASAGKAVSVAAVVNKYPTGRQQLVWFTSWASDWSLNTNFLQHSVVHFVTRGLFAGKRKTYLNTQVDDVHLSTEIYYPAGQPEFRLRPADLTNIKNWQAGLQSRLPAGSNFFIELAHNGNGAIIAATNGGEGSGGVCKPDVPVDYDEIPNVAYEWRKPLGTGIDMWPPSFTTTYPWDATCPKLDSLLQWFQVESNRNAFAHLSHTFTHEEMNNATYNDANREMIYNIKWLKDVGFWTAQRFSESGLVPPAITGLHNGDVIRAWMENGIKYVVGDNTRPALLNTQSVYWPLITTFETNGHDGLVIVPRFATTIYYNCDTPECTTKEWTDTSTATGDFNALLADAKMTNTRYLLALRADPYMFHQANLRQSDMPTITIGNQSGQFSLIQMWIELITQELTRLTNWPIQTLKHDDIAHYFLDRVTLDGCEANVEYIFDHDNKKITGVNLVANGNTCGVEVPLTVPGPVTTSSGGVVQDTVGSEPTIAWATLNGSPISFALSTPIAV</sequence>
<feature type="domain" description="Agd3 deacetylase" evidence="2">
    <location>
        <begin position="248"/>
        <end position="616"/>
    </location>
</feature>
<dbReference type="Pfam" id="PF25117">
    <property type="entry name" value="Agd3_C"/>
    <property type="match status" value="1"/>
</dbReference>
<feature type="chain" id="PRO_5014600085" description="Extracellular serine-rich protein" evidence="1">
    <location>
        <begin position="22"/>
        <end position="689"/>
    </location>
</feature>
<dbReference type="PANTHER" id="PTHR31002">
    <property type="entry name" value="SERIPAUPERIN"/>
    <property type="match status" value="1"/>
</dbReference>
<dbReference type="PANTHER" id="PTHR31002:SF34">
    <property type="entry name" value="CELL WALL PROTEIN CWP1-RELATED"/>
    <property type="match status" value="1"/>
</dbReference>
<dbReference type="AlphaFoldDB" id="A0A2N3N0F7"/>